<dbReference type="Pfam" id="PF13650">
    <property type="entry name" value="Asp_protease_2"/>
    <property type="match status" value="2"/>
</dbReference>
<evidence type="ECO:0000256" key="2">
    <source>
        <dbReference type="SAM" id="SignalP"/>
    </source>
</evidence>
<keyword evidence="2" id="KW-0732">Signal</keyword>
<evidence type="ECO:0000256" key="1">
    <source>
        <dbReference type="ARBA" id="ARBA00022801"/>
    </source>
</evidence>
<reference evidence="4 5" key="1">
    <citation type="journal article" date="2013" name="J. Microbiol. Biotechnol.">
        <title>Novosphingobium ginsenosidimutans sp. nov., with the ability to convert ginsenoside.</title>
        <authorList>
            <person name="Kim J.K."/>
            <person name="He D."/>
            <person name="Liu Q.M."/>
            <person name="Park H.Y."/>
            <person name="Jung M.S."/>
            <person name="Yoon M.H."/>
            <person name="Kim S.C."/>
            <person name="Im W.T."/>
        </authorList>
    </citation>
    <scope>NUCLEOTIDE SEQUENCE [LARGE SCALE GENOMIC DNA]</scope>
    <source>
        <strain evidence="4 5">FW-6</strain>
    </source>
</reference>
<evidence type="ECO:0000313" key="4">
    <source>
        <dbReference type="EMBL" id="QEA15262.1"/>
    </source>
</evidence>
<name>A0A5B8S2K3_9SPHN</name>
<evidence type="ECO:0000313" key="5">
    <source>
        <dbReference type="Proteomes" id="UP000321172"/>
    </source>
</evidence>
<gene>
    <name evidence="4" type="ORF">FRF71_03390</name>
</gene>
<proteinExistence type="predicted"/>
<dbReference type="GO" id="GO:0006508">
    <property type="term" value="P:proteolysis"/>
    <property type="evidence" value="ECO:0007669"/>
    <property type="project" value="InterPro"/>
</dbReference>
<dbReference type="GO" id="GO:0004190">
    <property type="term" value="F:aspartic-type endopeptidase activity"/>
    <property type="evidence" value="ECO:0007669"/>
    <property type="project" value="InterPro"/>
</dbReference>
<keyword evidence="1" id="KW-0378">Hydrolase</keyword>
<dbReference type="KEGG" id="ngf:FRF71_03390"/>
<dbReference type="Gene3D" id="2.40.70.10">
    <property type="entry name" value="Acid Proteases"/>
    <property type="match status" value="2"/>
</dbReference>
<dbReference type="InterPro" id="IPR001969">
    <property type="entry name" value="Aspartic_peptidase_AS"/>
</dbReference>
<organism evidence="4 5">
    <name type="scientific">Novosphingobium ginsenosidimutans</name>
    <dbReference type="NCBI Taxonomy" id="1176536"/>
    <lineage>
        <taxon>Bacteria</taxon>
        <taxon>Pseudomonadati</taxon>
        <taxon>Pseudomonadota</taxon>
        <taxon>Alphaproteobacteria</taxon>
        <taxon>Sphingomonadales</taxon>
        <taxon>Sphingomonadaceae</taxon>
        <taxon>Novosphingobium</taxon>
    </lineage>
</organism>
<dbReference type="RefSeq" id="WP_147089242.1">
    <property type="nucleotide sequence ID" value="NZ_BAABJD010000001.1"/>
</dbReference>
<dbReference type="OrthoDB" id="107347at2"/>
<keyword evidence="5" id="KW-1185">Reference proteome</keyword>
<evidence type="ECO:0000259" key="3">
    <source>
        <dbReference type="PROSITE" id="PS50175"/>
    </source>
</evidence>
<dbReference type="InterPro" id="IPR034122">
    <property type="entry name" value="Retropepsin-like_bacterial"/>
</dbReference>
<dbReference type="InterPro" id="IPR001995">
    <property type="entry name" value="Peptidase_A2_cat"/>
</dbReference>
<sequence>MQNRSRTTFFGAIALVASIAAVQASAARERKPIDPAYKMPPLAPAVIDDNLDIGGEEIAARKLRSRLTVEVGVNGTGPYRFVVDSGADSSVIGSRLASALRLPPGRPALLNGITESRRVERVLVDALQLGPSAFRDLELPRLDERDIGATGMIGLDALVEQRLMLDFEKRKISVDDAKKPAPRMDGEIVVTARLKRGQLILTQVSANRLPLDAVVDTGSEITIGNMALRNQIVRRHQAVLEPIEVIGVTGKAIKLEMATVRELRVGGVIMNNVPVAFADVPPFEVFGLEAKPALLLGTDLMENFRKISLDFKARKVRFQLRSCAAQGIMINTQRGNSRIGAEKGNAAVCSR</sequence>
<dbReference type="PROSITE" id="PS50175">
    <property type="entry name" value="ASP_PROT_RETROV"/>
    <property type="match status" value="1"/>
</dbReference>
<dbReference type="AlphaFoldDB" id="A0A5B8S2K3"/>
<feature type="signal peptide" evidence="2">
    <location>
        <begin position="1"/>
        <end position="26"/>
    </location>
</feature>
<dbReference type="EMBL" id="CP042345">
    <property type="protein sequence ID" value="QEA15262.1"/>
    <property type="molecule type" value="Genomic_DNA"/>
</dbReference>
<dbReference type="PROSITE" id="PS00141">
    <property type="entry name" value="ASP_PROTEASE"/>
    <property type="match status" value="1"/>
</dbReference>
<accession>A0A5B8S2K3</accession>
<dbReference type="InterPro" id="IPR021109">
    <property type="entry name" value="Peptidase_aspartic_dom_sf"/>
</dbReference>
<dbReference type="SUPFAM" id="SSF50630">
    <property type="entry name" value="Acid proteases"/>
    <property type="match status" value="2"/>
</dbReference>
<feature type="chain" id="PRO_5022722192" description="Peptidase A2 domain-containing protein" evidence="2">
    <location>
        <begin position="27"/>
        <end position="351"/>
    </location>
</feature>
<dbReference type="Proteomes" id="UP000321172">
    <property type="component" value="Chromosome"/>
</dbReference>
<dbReference type="CDD" id="cd05483">
    <property type="entry name" value="retropepsin_like_bacteria"/>
    <property type="match status" value="1"/>
</dbReference>
<protein>
    <recommendedName>
        <fullName evidence="3">Peptidase A2 domain-containing protein</fullName>
    </recommendedName>
</protein>
<feature type="domain" description="Peptidase A2" evidence="3">
    <location>
        <begin position="79"/>
        <end position="113"/>
    </location>
</feature>